<dbReference type="InterPro" id="IPR010093">
    <property type="entry name" value="SinI_DNA-bd"/>
</dbReference>
<dbReference type="NCBIfam" id="TIGR01764">
    <property type="entry name" value="excise"/>
    <property type="match status" value="1"/>
</dbReference>
<keyword evidence="3" id="KW-1185">Reference proteome</keyword>
<organism evidence="2 3">
    <name type="scientific">Allobacillus halotolerans</name>
    <dbReference type="NCBI Taxonomy" id="570278"/>
    <lineage>
        <taxon>Bacteria</taxon>
        <taxon>Bacillati</taxon>
        <taxon>Bacillota</taxon>
        <taxon>Bacilli</taxon>
        <taxon>Bacillales</taxon>
        <taxon>Bacillaceae</taxon>
        <taxon>Allobacillus</taxon>
    </lineage>
</organism>
<dbReference type="EMBL" id="JAHLZF010000017">
    <property type="protein sequence ID" value="MBU6081550.1"/>
    <property type="molecule type" value="Genomic_DNA"/>
</dbReference>
<evidence type="ECO:0000259" key="1">
    <source>
        <dbReference type="Pfam" id="PF12728"/>
    </source>
</evidence>
<evidence type="ECO:0000313" key="3">
    <source>
        <dbReference type="Proteomes" id="UP000812672"/>
    </source>
</evidence>
<comment type="caution">
    <text evidence="2">The sequence shown here is derived from an EMBL/GenBank/DDBJ whole genome shotgun (WGS) entry which is preliminary data.</text>
</comment>
<accession>A0ABS6GRN0</accession>
<evidence type="ECO:0000313" key="2">
    <source>
        <dbReference type="EMBL" id="MBU6081550.1"/>
    </source>
</evidence>
<feature type="domain" description="Helix-turn-helix" evidence="1">
    <location>
        <begin position="6"/>
        <end position="54"/>
    </location>
</feature>
<proteinExistence type="predicted"/>
<reference evidence="2 3" key="1">
    <citation type="journal article" date="2011" name="Int. J. Syst. Evol. Microbiol.">
        <title>Allobacillus halotolerans gen. nov., sp. nov. isolated from shrimp paste.</title>
        <authorList>
            <person name="Sheu S.Y."/>
            <person name="Arun A.B."/>
            <person name="Jiang S.R."/>
            <person name="Young C.C."/>
            <person name="Chen W.M."/>
        </authorList>
    </citation>
    <scope>NUCLEOTIDE SEQUENCE [LARGE SCALE GENOMIC DNA]</scope>
    <source>
        <strain evidence="2 3">LMG 24826</strain>
    </source>
</reference>
<dbReference type="Proteomes" id="UP000812672">
    <property type="component" value="Unassembled WGS sequence"/>
</dbReference>
<sequence>MKRSTLTVGEVAEYLGLSKDMIYKMTREKAIPHIRIGRRLVFKLDSIEKWLSEKEERIYE</sequence>
<gene>
    <name evidence="2" type="ORF">KQ486_11050</name>
</gene>
<dbReference type="Pfam" id="PF12728">
    <property type="entry name" value="HTH_17"/>
    <property type="match status" value="1"/>
</dbReference>
<name>A0ABS6GRN0_9BACI</name>
<dbReference type="InterPro" id="IPR041657">
    <property type="entry name" value="HTH_17"/>
</dbReference>
<protein>
    <submittedName>
        <fullName evidence="2">Helix-turn-helix domain-containing protein</fullName>
    </submittedName>
</protein>